<dbReference type="AlphaFoldDB" id="A0A5J4STD8"/>
<proteinExistence type="predicted"/>
<dbReference type="EMBL" id="SNRY01000067">
    <property type="protein sequence ID" value="KAA6348493.1"/>
    <property type="molecule type" value="Genomic_DNA"/>
</dbReference>
<dbReference type="InterPro" id="IPR001387">
    <property type="entry name" value="Cro/C1-type_HTH"/>
</dbReference>
<evidence type="ECO:0000259" key="1">
    <source>
        <dbReference type="PROSITE" id="PS50943"/>
    </source>
</evidence>
<dbReference type="PROSITE" id="PS50943">
    <property type="entry name" value="HTH_CROC1"/>
    <property type="match status" value="1"/>
</dbReference>
<feature type="domain" description="HTH cro/C1-type" evidence="1">
    <location>
        <begin position="15"/>
        <end position="76"/>
    </location>
</feature>
<dbReference type="GO" id="GO:0003677">
    <property type="term" value="F:DNA binding"/>
    <property type="evidence" value="ECO:0007669"/>
    <property type="project" value="InterPro"/>
</dbReference>
<dbReference type="InterPro" id="IPR010982">
    <property type="entry name" value="Lambda_DNA-bd_dom_sf"/>
</dbReference>
<dbReference type="SUPFAM" id="SSF47413">
    <property type="entry name" value="lambda repressor-like DNA-binding domains"/>
    <property type="match status" value="1"/>
</dbReference>
<sequence>MKEYSENYSQLLAAIKKEIDSREIKQVELANFVGIKNSTICSFLSGGRTIPSDKLIDLLYALDIKLVKKEETIEDVVMQVKYKDLIQRKRDFESEGGVIL</sequence>
<dbReference type="Gene3D" id="1.10.260.40">
    <property type="entry name" value="lambda repressor-like DNA-binding domains"/>
    <property type="match status" value="1"/>
</dbReference>
<reference evidence="2" key="1">
    <citation type="submission" date="2019-03" db="EMBL/GenBank/DDBJ databases">
        <title>Single cell metagenomics reveals metabolic interactions within the superorganism composed of flagellate Streblomastix strix and complex community of Bacteroidetes bacteria on its surface.</title>
        <authorList>
            <person name="Treitli S.C."/>
            <person name="Kolisko M."/>
            <person name="Husnik F."/>
            <person name="Keeling P."/>
            <person name="Hampl V."/>
        </authorList>
    </citation>
    <scope>NUCLEOTIDE SEQUENCE</scope>
    <source>
        <strain evidence="2">STM</strain>
    </source>
</reference>
<accession>A0A5J4STD8</accession>
<organism evidence="2">
    <name type="scientific">termite gut metagenome</name>
    <dbReference type="NCBI Taxonomy" id="433724"/>
    <lineage>
        <taxon>unclassified sequences</taxon>
        <taxon>metagenomes</taxon>
        <taxon>organismal metagenomes</taxon>
    </lineage>
</organism>
<comment type="caution">
    <text evidence="2">The sequence shown here is derived from an EMBL/GenBank/DDBJ whole genome shotgun (WGS) entry which is preliminary data.</text>
</comment>
<name>A0A5J4STD8_9ZZZZ</name>
<gene>
    <name evidence="2" type="ORF">EZS27_004093</name>
</gene>
<protein>
    <recommendedName>
        <fullName evidence="1">HTH cro/C1-type domain-containing protein</fullName>
    </recommendedName>
</protein>
<dbReference type="CDD" id="cd00093">
    <property type="entry name" value="HTH_XRE"/>
    <property type="match status" value="1"/>
</dbReference>
<evidence type="ECO:0000313" key="2">
    <source>
        <dbReference type="EMBL" id="KAA6348493.1"/>
    </source>
</evidence>